<keyword evidence="8" id="KW-0256">Endoplasmic reticulum</keyword>
<evidence type="ECO:0000256" key="6">
    <source>
        <dbReference type="ARBA" id="ARBA00023065"/>
    </source>
</evidence>
<feature type="transmembrane region" description="Helical" evidence="10">
    <location>
        <begin position="518"/>
        <end position="536"/>
    </location>
</feature>
<keyword evidence="7 10" id="KW-0472">Membrane</keyword>
<evidence type="ECO:0000256" key="9">
    <source>
        <dbReference type="SAM" id="MobiDB-lite"/>
    </source>
</evidence>
<comment type="caution">
    <text evidence="12">The sequence shown here is derived from an EMBL/GenBank/DDBJ whole genome shotgun (WGS) entry which is preliminary data.</text>
</comment>
<evidence type="ECO:0000256" key="4">
    <source>
        <dbReference type="ARBA" id="ARBA00022692"/>
    </source>
</evidence>
<evidence type="ECO:0000256" key="2">
    <source>
        <dbReference type="ARBA" id="ARBA00008873"/>
    </source>
</evidence>
<gene>
    <name evidence="12" type="ORF">BJX68DRAFT_70266</name>
</gene>
<proteinExistence type="inferred from homology"/>
<dbReference type="EMBL" id="JBFXLR010000018">
    <property type="protein sequence ID" value="KAL2851305.1"/>
    <property type="molecule type" value="Genomic_DNA"/>
</dbReference>
<organism evidence="12 13">
    <name type="scientific">Aspergillus pseudodeflectus</name>
    <dbReference type="NCBI Taxonomy" id="176178"/>
    <lineage>
        <taxon>Eukaryota</taxon>
        <taxon>Fungi</taxon>
        <taxon>Dikarya</taxon>
        <taxon>Ascomycota</taxon>
        <taxon>Pezizomycotina</taxon>
        <taxon>Eurotiomycetes</taxon>
        <taxon>Eurotiomycetidae</taxon>
        <taxon>Eurotiales</taxon>
        <taxon>Aspergillaceae</taxon>
        <taxon>Aspergillus</taxon>
        <taxon>Aspergillus subgen. Nidulantes</taxon>
    </lineage>
</organism>
<dbReference type="GeneID" id="98164803"/>
<keyword evidence="5 10" id="KW-1133">Transmembrane helix</keyword>
<dbReference type="RefSeq" id="XP_070899746.1">
    <property type="nucleotide sequence ID" value="XM_071049639.1"/>
</dbReference>
<evidence type="ECO:0000256" key="5">
    <source>
        <dbReference type="ARBA" id="ARBA00022989"/>
    </source>
</evidence>
<feature type="transmembrane region" description="Helical" evidence="10">
    <location>
        <begin position="159"/>
        <end position="180"/>
    </location>
</feature>
<dbReference type="InterPro" id="IPR002524">
    <property type="entry name" value="Cation_efflux"/>
</dbReference>
<feature type="compositionally biased region" description="Basic and acidic residues" evidence="9">
    <location>
        <begin position="751"/>
        <end position="771"/>
    </location>
</feature>
<keyword evidence="4 10" id="KW-0812">Transmembrane</keyword>
<reference evidence="12 13" key="1">
    <citation type="submission" date="2024-07" db="EMBL/GenBank/DDBJ databases">
        <title>Section-level genome sequencing and comparative genomics of Aspergillus sections Usti and Cavernicolus.</title>
        <authorList>
            <consortium name="Lawrence Berkeley National Laboratory"/>
            <person name="Nybo J.L."/>
            <person name="Vesth T.C."/>
            <person name="Theobald S."/>
            <person name="Frisvad J.C."/>
            <person name="Larsen T.O."/>
            <person name="Kjaerboelling I."/>
            <person name="Rothschild-Mancinelli K."/>
            <person name="Lyhne E.K."/>
            <person name="Kogle M.E."/>
            <person name="Barry K."/>
            <person name="Clum A."/>
            <person name="Na H."/>
            <person name="Ledsgaard L."/>
            <person name="Lin J."/>
            <person name="Lipzen A."/>
            <person name="Kuo A."/>
            <person name="Riley R."/>
            <person name="Mondo S."/>
            <person name="LaButti K."/>
            <person name="Haridas S."/>
            <person name="Pangalinan J."/>
            <person name="Salamov A.A."/>
            <person name="Simmons B.A."/>
            <person name="Magnuson J.K."/>
            <person name="Chen J."/>
            <person name="Drula E."/>
            <person name="Henrissat B."/>
            <person name="Wiebenga A."/>
            <person name="Lubbers R.J."/>
            <person name="Gomes A.C."/>
            <person name="Macurrencykelacurrency M.R."/>
            <person name="Stajich J."/>
            <person name="Grigoriev I.V."/>
            <person name="Mortensen U.H."/>
            <person name="De vries R.P."/>
            <person name="Baker S.E."/>
            <person name="Andersen M.R."/>
        </authorList>
    </citation>
    <scope>NUCLEOTIDE SEQUENCE [LARGE SCALE GENOMIC DNA]</scope>
    <source>
        <strain evidence="12 13">CBS 756.74</strain>
    </source>
</reference>
<feature type="transmembrane region" description="Helical" evidence="10">
    <location>
        <begin position="664"/>
        <end position="682"/>
    </location>
</feature>
<name>A0ABR4KGA3_9EURO</name>
<keyword evidence="3 8" id="KW-0813">Transport</keyword>
<comment type="similarity">
    <text evidence="2 8">Belongs to the cation diffusion facilitator (CDF) transporter (TC 2.A.4) family. SLC30A subfamily.</text>
</comment>
<feature type="transmembrane region" description="Helical" evidence="10">
    <location>
        <begin position="557"/>
        <end position="576"/>
    </location>
</feature>
<feature type="compositionally biased region" description="Polar residues" evidence="9">
    <location>
        <begin position="35"/>
        <end position="44"/>
    </location>
</feature>
<dbReference type="Gene3D" id="1.20.1510.10">
    <property type="entry name" value="Cation efflux protein transmembrane domain"/>
    <property type="match status" value="1"/>
</dbReference>
<evidence type="ECO:0000256" key="3">
    <source>
        <dbReference type="ARBA" id="ARBA00022448"/>
    </source>
</evidence>
<comment type="subcellular location">
    <subcellularLocation>
        <location evidence="8">Endoplasmic reticulum membrane</location>
        <topology evidence="8">Multi-pass membrane protein</topology>
    </subcellularLocation>
    <subcellularLocation>
        <location evidence="1">Membrane</location>
        <topology evidence="1">Multi-pass membrane protein</topology>
    </subcellularLocation>
</comment>
<feature type="compositionally biased region" description="Polar residues" evidence="9">
    <location>
        <begin position="52"/>
        <end position="61"/>
    </location>
</feature>
<feature type="transmembrane region" description="Helical" evidence="10">
    <location>
        <begin position="588"/>
        <end position="609"/>
    </location>
</feature>
<feature type="compositionally biased region" description="Basic residues" evidence="9">
    <location>
        <begin position="21"/>
        <end position="33"/>
    </location>
</feature>
<feature type="transmembrane region" description="Helical" evidence="10">
    <location>
        <begin position="280"/>
        <end position="298"/>
    </location>
</feature>
<protein>
    <recommendedName>
        <fullName evidence="8">Zinc transporter</fullName>
    </recommendedName>
</protein>
<evidence type="ECO:0000259" key="11">
    <source>
        <dbReference type="Pfam" id="PF01545"/>
    </source>
</evidence>
<keyword evidence="6 8" id="KW-0406">Ion transport</keyword>
<dbReference type="PANTHER" id="PTHR45755">
    <property type="match status" value="1"/>
</dbReference>
<evidence type="ECO:0000256" key="10">
    <source>
        <dbReference type="SAM" id="Phobius"/>
    </source>
</evidence>
<evidence type="ECO:0000256" key="8">
    <source>
        <dbReference type="RuleBase" id="RU369017"/>
    </source>
</evidence>
<dbReference type="InterPro" id="IPR027469">
    <property type="entry name" value="Cation_efflux_TMD_sf"/>
</dbReference>
<sequence>MLAGNSMSSTEAIPSLPHGHGLGHSRGRGHSRRSTPLSQPTPISSYALPPAQQYSSQSSTDIKGLNGHADDSKYGGHHHSHSHASDHHEHFEPPAIAHSHESKQLGIQAETTSKTHAEVVAGLLIALPWIALTWYYQHYAQWLPSEPDSTVSIGNLDCINSRTSGLTAATLIFYGGVVLIRHGQQVGSDSAMKMPKPDLAFANNMLSQILAVGLPIYAALNVGGFLVAFALALAVGSGLPPLIRGHTDSSTKVALSQKYLTAGLLLTAIFLSFFGMNAQWVANPILGYVALLASIFVLRPPFASTLHSSSVSGHGLGVSITKRPNDSTQTLSNSDVPPQDPMGSALSGLALGCLTVLVTRSSSIGLSDVVYLMVTAGSFATCLAYLELSDVRSYRKFGVAVATGSAALFCSPPVGVDIYTVYITRAALSAASFFASRFDDRREGHEHHHHHSHSTAESSRATKLILRYSEPYPLLYSILKERDSRRIFYFMSLNFGFMLVQLSYGFATGSLGLLSDSIHMFFDCLALVVGLCAAVMSKWPPSTRFPYGYGKVDTLSGFANGIFLMIISVEIIYEAVERLSSGSQMHRLGELLAVSVAGLLVNLVGIMAFDHGHAHGHDHGHGHSHGNENMHGIFLHILADTLGSVAVVISTILVHYSGWSGYDPIASCMIAILIFASAVPLVSSTAKSLLLTLPADVEYNVRETLSGVSTLRGVVGYTVPKFWLDDTESKSAGHGHHGHGHTHSHNHSHKHDHDHCHEHTHDHGHDHDHNTHHNHAHSHGHNHNHNHDHDHDHDHGHEKHNPPVLGVIHVTASRAADLDDVRQRTVAYLREKGMDILVQVEREGEGRCWCSAGGNKAS</sequence>
<dbReference type="Proteomes" id="UP001610444">
    <property type="component" value="Unassembled WGS sequence"/>
</dbReference>
<feature type="region of interest" description="Disordered" evidence="9">
    <location>
        <begin position="729"/>
        <end position="802"/>
    </location>
</feature>
<evidence type="ECO:0000256" key="1">
    <source>
        <dbReference type="ARBA" id="ARBA00004141"/>
    </source>
</evidence>
<dbReference type="InterPro" id="IPR045316">
    <property type="entry name" value="Msc2-like"/>
</dbReference>
<dbReference type="PANTHER" id="PTHR45755:SF4">
    <property type="entry name" value="ZINC TRANSPORTER 7"/>
    <property type="match status" value="1"/>
</dbReference>
<feature type="region of interest" description="Disordered" evidence="9">
    <location>
        <begin position="1"/>
        <end position="90"/>
    </location>
</feature>
<feature type="transmembrane region" description="Helical" evidence="10">
    <location>
        <begin position="487"/>
        <end position="506"/>
    </location>
</feature>
<feature type="transmembrane region" description="Helical" evidence="10">
    <location>
        <begin position="119"/>
        <end position="139"/>
    </location>
</feature>
<comment type="function">
    <text evidence="8">Functions as a zinc transporter.</text>
</comment>
<dbReference type="Pfam" id="PF01545">
    <property type="entry name" value="Cation_efflux"/>
    <property type="match status" value="1"/>
</dbReference>
<feature type="compositionally biased region" description="Basic residues" evidence="9">
    <location>
        <begin position="772"/>
        <end position="784"/>
    </location>
</feature>
<evidence type="ECO:0000313" key="13">
    <source>
        <dbReference type="Proteomes" id="UP001610444"/>
    </source>
</evidence>
<feature type="transmembrane region" description="Helical" evidence="10">
    <location>
        <begin position="255"/>
        <end position="274"/>
    </location>
</feature>
<feature type="compositionally biased region" description="Polar residues" evidence="9">
    <location>
        <begin position="1"/>
        <end position="12"/>
    </location>
</feature>
<accession>A0ABR4KGA3</accession>
<feature type="domain" description="Cation efflux protein transmembrane" evidence="11">
    <location>
        <begin position="487"/>
        <end position="690"/>
    </location>
</feature>
<feature type="transmembrane region" description="Helical" evidence="10">
    <location>
        <begin position="369"/>
        <end position="386"/>
    </location>
</feature>
<feature type="transmembrane region" description="Helical" evidence="10">
    <location>
        <begin position="633"/>
        <end position="658"/>
    </location>
</feature>
<feature type="compositionally biased region" description="Basic and acidic residues" evidence="9">
    <location>
        <begin position="785"/>
        <end position="801"/>
    </location>
</feature>
<dbReference type="SUPFAM" id="SSF161111">
    <property type="entry name" value="Cation efflux protein transmembrane domain-like"/>
    <property type="match status" value="1"/>
</dbReference>
<evidence type="ECO:0000313" key="12">
    <source>
        <dbReference type="EMBL" id="KAL2851305.1"/>
    </source>
</evidence>
<keyword evidence="13" id="KW-1185">Reference proteome</keyword>
<evidence type="ECO:0000256" key="7">
    <source>
        <dbReference type="ARBA" id="ARBA00023136"/>
    </source>
</evidence>
<dbReference type="InterPro" id="IPR058533">
    <property type="entry name" value="Cation_efflux_TM"/>
</dbReference>
<dbReference type="NCBIfam" id="TIGR01297">
    <property type="entry name" value="CDF"/>
    <property type="match status" value="1"/>
</dbReference>
<feature type="compositionally biased region" description="Basic residues" evidence="9">
    <location>
        <begin position="733"/>
        <end position="750"/>
    </location>
</feature>